<reference evidence="2" key="1">
    <citation type="submission" date="2016-10" db="EMBL/GenBank/DDBJ databases">
        <authorList>
            <person name="Varghese N."/>
            <person name="Submissions S."/>
        </authorList>
    </citation>
    <scope>NUCLEOTIDE SEQUENCE [LARGE SCALE GENOMIC DNA]</scope>
    <source>
        <strain evidence="2">DSM 3384</strain>
    </source>
</reference>
<evidence type="ECO:0000313" key="1">
    <source>
        <dbReference type="EMBL" id="SDT94832.1"/>
    </source>
</evidence>
<evidence type="ECO:0000313" key="2">
    <source>
        <dbReference type="Proteomes" id="UP000199608"/>
    </source>
</evidence>
<proteinExistence type="predicted"/>
<protein>
    <submittedName>
        <fullName evidence="1">Uncharacterized protein</fullName>
    </submittedName>
</protein>
<sequence>MQTINRTAITIIPKQPYIDWANSFKDGVDYDKPHATTILIPDKYGEFDYETYLKKIFKHVFEEQLESWMVDPDDWPLKRTYKVFKEWFNVICSDMTWDYGDGDVEHDDV</sequence>
<organism evidence="1 2">
    <name type="scientific">Desulfobacula phenolica</name>
    <dbReference type="NCBI Taxonomy" id="90732"/>
    <lineage>
        <taxon>Bacteria</taxon>
        <taxon>Pseudomonadati</taxon>
        <taxon>Thermodesulfobacteriota</taxon>
        <taxon>Desulfobacteria</taxon>
        <taxon>Desulfobacterales</taxon>
        <taxon>Desulfobacteraceae</taxon>
        <taxon>Desulfobacula</taxon>
    </lineage>
</organism>
<keyword evidence="2" id="KW-1185">Reference proteome</keyword>
<dbReference type="RefSeq" id="WP_014957907.1">
    <property type="nucleotide sequence ID" value="NZ_FNLL01000003.1"/>
</dbReference>
<gene>
    <name evidence="1" type="ORF">SAMN04487931_103141</name>
</gene>
<dbReference type="AlphaFoldDB" id="A0A1H2EI63"/>
<accession>A0A1H2EI63</accession>
<name>A0A1H2EI63_9BACT</name>
<dbReference type="Proteomes" id="UP000199608">
    <property type="component" value="Unassembled WGS sequence"/>
</dbReference>
<dbReference type="EMBL" id="FNLL01000003">
    <property type="protein sequence ID" value="SDT94832.1"/>
    <property type="molecule type" value="Genomic_DNA"/>
</dbReference>